<evidence type="ECO:0000259" key="1">
    <source>
        <dbReference type="Pfam" id="PF03184"/>
    </source>
</evidence>
<dbReference type="Proteomes" id="UP000789901">
    <property type="component" value="Unassembled WGS sequence"/>
</dbReference>
<protein>
    <submittedName>
        <fullName evidence="2">31548_t:CDS:1</fullName>
    </submittedName>
</protein>
<feature type="non-terminal residue" evidence="2">
    <location>
        <position position="83"/>
    </location>
</feature>
<feature type="non-terminal residue" evidence="2">
    <location>
        <position position="1"/>
    </location>
</feature>
<feature type="domain" description="DDE-1" evidence="1">
    <location>
        <begin position="32"/>
        <end position="83"/>
    </location>
</feature>
<evidence type="ECO:0000313" key="3">
    <source>
        <dbReference type="Proteomes" id="UP000789901"/>
    </source>
</evidence>
<name>A0ABN7X114_GIGMA</name>
<evidence type="ECO:0000313" key="2">
    <source>
        <dbReference type="EMBL" id="CAG8844180.1"/>
    </source>
</evidence>
<keyword evidence="3" id="KW-1185">Reference proteome</keyword>
<accession>A0ABN7X114</accession>
<dbReference type="InterPro" id="IPR004875">
    <property type="entry name" value="DDE_SF_endonuclease_dom"/>
</dbReference>
<dbReference type="Pfam" id="PF03184">
    <property type="entry name" value="DDE_1"/>
    <property type="match status" value="1"/>
</dbReference>
<proteinExistence type="predicted"/>
<reference evidence="2 3" key="1">
    <citation type="submission" date="2021-06" db="EMBL/GenBank/DDBJ databases">
        <authorList>
            <person name="Kallberg Y."/>
            <person name="Tangrot J."/>
            <person name="Rosling A."/>
        </authorList>
    </citation>
    <scope>NUCLEOTIDE SEQUENCE [LARGE SCALE GENOMIC DNA]</scope>
    <source>
        <strain evidence="2 3">120-4 pot B 10/14</strain>
    </source>
</reference>
<gene>
    <name evidence="2" type="ORF">GMARGA_LOCUS36945</name>
</gene>
<organism evidence="2 3">
    <name type="scientific">Gigaspora margarita</name>
    <dbReference type="NCBI Taxonomy" id="4874"/>
    <lineage>
        <taxon>Eukaryota</taxon>
        <taxon>Fungi</taxon>
        <taxon>Fungi incertae sedis</taxon>
        <taxon>Mucoromycota</taxon>
        <taxon>Glomeromycotina</taxon>
        <taxon>Glomeromycetes</taxon>
        <taxon>Diversisporales</taxon>
        <taxon>Gigasporaceae</taxon>
        <taxon>Gigaspora</taxon>
    </lineage>
</organism>
<sequence length="83" mass="9627">FKVQETLQISNALKIASPKFSQVKKALEIWITNADGTKKLALLVINIFKMPNAFHNANITSYNQLPINYYYNESIWMCQDIFQ</sequence>
<dbReference type="EMBL" id="CAJVQB010074958">
    <property type="protein sequence ID" value="CAG8844180.1"/>
    <property type="molecule type" value="Genomic_DNA"/>
</dbReference>
<comment type="caution">
    <text evidence="2">The sequence shown here is derived from an EMBL/GenBank/DDBJ whole genome shotgun (WGS) entry which is preliminary data.</text>
</comment>